<dbReference type="InterPro" id="IPR016032">
    <property type="entry name" value="Sig_transdc_resp-reg_C-effctor"/>
</dbReference>
<proteinExistence type="predicted"/>
<feature type="domain" description="HTH luxR-type" evidence="4">
    <location>
        <begin position="143"/>
        <end position="208"/>
    </location>
</feature>
<dbReference type="PANTHER" id="PTHR43214">
    <property type="entry name" value="TWO-COMPONENT RESPONSE REGULATOR"/>
    <property type="match status" value="1"/>
</dbReference>
<dbReference type="SMART" id="SM00448">
    <property type="entry name" value="REC"/>
    <property type="match status" value="1"/>
</dbReference>
<dbReference type="SMART" id="SM00421">
    <property type="entry name" value="HTH_LUXR"/>
    <property type="match status" value="1"/>
</dbReference>
<dbReference type="SUPFAM" id="SSF46894">
    <property type="entry name" value="C-terminal effector domain of the bipartite response regulators"/>
    <property type="match status" value="1"/>
</dbReference>
<dbReference type="InterPro" id="IPR039420">
    <property type="entry name" value="WalR-like"/>
</dbReference>
<dbReference type="PANTHER" id="PTHR43214:SF43">
    <property type="entry name" value="TWO-COMPONENT RESPONSE REGULATOR"/>
    <property type="match status" value="1"/>
</dbReference>
<evidence type="ECO:0000259" key="5">
    <source>
        <dbReference type="PROSITE" id="PS50110"/>
    </source>
</evidence>
<keyword evidence="1 3" id="KW-0597">Phosphoprotein</keyword>
<dbReference type="CDD" id="cd17535">
    <property type="entry name" value="REC_NarL-like"/>
    <property type="match status" value="1"/>
</dbReference>
<evidence type="ECO:0000259" key="4">
    <source>
        <dbReference type="PROSITE" id="PS50043"/>
    </source>
</evidence>
<evidence type="ECO:0000256" key="2">
    <source>
        <dbReference type="ARBA" id="ARBA00023125"/>
    </source>
</evidence>
<feature type="modified residue" description="4-aspartylphosphate" evidence="3">
    <location>
        <position position="55"/>
    </location>
</feature>
<dbReference type="PROSITE" id="PS00622">
    <property type="entry name" value="HTH_LUXR_1"/>
    <property type="match status" value="1"/>
</dbReference>
<feature type="domain" description="Response regulatory" evidence="5">
    <location>
        <begin position="4"/>
        <end position="120"/>
    </location>
</feature>
<protein>
    <submittedName>
        <fullName evidence="6">Response regulator transcription factor</fullName>
    </submittedName>
</protein>
<sequence length="208" mass="23833">MKYKILIVDDHLVVKAGVSIILKNEIPNLEISYACNYSETLQKIKVDQFDLIILDINIPGGKNTEMISEIRHFLSNVKILMFSAHEEEFYALRYIHAGADGYLNKLSGEDKIVEAVRSIMDYGKYLTDEIIDKLNNSQVNNEPINPFDKLSNREIEIAKLLVRGDGNLEISNNLGIQMSTVSTYKNRIFEKLKINNLVELIEKYNLHV</sequence>
<evidence type="ECO:0000313" key="6">
    <source>
        <dbReference type="EMBL" id="NHM05143.1"/>
    </source>
</evidence>
<dbReference type="InterPro" id="IPR001789">
    <property type="entry name" value="Sig_transdc_resp-reg_receiver"/>
</dbReference>
<dbReference type="InterPro" id="IPR058245">
    <property type="entry name" value="NreC/VraR/RcsB-like_REC"/>
</dbReference>
<reference evidence="6 7" key="1">
    <citation type="submission" date="2020-02" db="EMBL/GenBank/DDBJ databases">
        <authorList>
            <person name="Chen W.-M."/>
        </authorList>
    </citation>
    <scope>NUCLEOTIDE SEQUENCE [LARGE SCALE GENOMIC DNA]</scope>
    <source>
        <strain evidence="6 7">TWA-26</strain>
    </source>
</reference>
<dbReference type="InterPro" id="IPR011006">
    <property type="entry name" value="CheY-like_superfamily"/>
</dbReference>
<evidence type="ECO:0000256" key="3">
    <source>
        <dbReference type="PROSITE-ProRule" id="PRU00169"/>
    </source>
</evidence>
<keyword evidence="7" id="KW-1185">Reference proteome</keyword>
<evidence type="ECO:0000256" key="1">
    <source>
        <dbReference type="ARBA" id="ARBA00022553"/>
    </source>
</evidence>
<accession>A0ABX0IFK8</accession>
<gene>
    <name evidence="6" type="ORF">G4L40_10545</name>
</gene>
<dbReference type="EMBL" id="JAAJBV010000007">
    <property type="protein sequence ID" value="NHM05143.1"/>
    <property type="molecule type" value="Genomic_DNA"/>
</dbReference>
<dbReference type="Pfam" id="PF00072">
    <property type="entry name" value="Response_reg"/>
    <property type="match status" value="1"/>
</dbReference>
<dbReference type="Gene3D" id="3.40.50.2300">
    <property type="match status" value="1"/>
</dbReference>
<dbReference type="RefSeq" id="WP_166237163.1">
    <property type="nucleotide sequence ID" value="NZ_JAAJBV010000007.1"/>
</dbReference>
<dbReference type="InterPro" id="IPR000792">
    <property type="entry name" value="Tscrpt_reg_LuxR_C"/>
</dbReference>
<organism evidence="6 7">
    <name type="scientific">Flavobacterium celericrescens</name>
    <dbReference type="NCBI Taxonomy" id="2709780"/>
    <lineage>
        <taxon>Bacteria</taxon>
        <taxon>Pseudomonadati</taxon>
        <taxon>Bacteroidota</taxon>
        <taxon>Flavobacteriia</taxon>
        <taxon>Flavobacteriales</taxon>
        <taxon>Flavobacteriaceae</taxon>
        <taxon>Flavobacterium</taxon>
    </lineage>
</organism>
<dbReference type="Pfam" id="PF00196">
    <property type="entry name" value="GerE"/>
    <property type="match status" value="1"/>
</dbReference>
<dbReference type="PROSITE" id="PS50043">
    <property type="entry name" value="HTH_LUXR_2"/>
    <property type="match status" value="1"/>
</dbReference>
<dbReference type="SUPFAM" id="SSF52172">
    <property type="entry name" value="CheY-like"/>
    <property type="match status" value="1"/>
</dbReference>
<dbReference type="PROSITE" id="PS50110">
    <property type="entry name" value="RESPONSE_REGULATORY"/>
    <property type="match status" value="1"/>
</dbReference>
<dbReference type="Proteomes" id="UP000761423">
    <property type="component" value="Unassembled WGS sequence"/>
</dbReference>
<evidence type="ECO:0000313" key="7">
    <source>
        <dbReference type="Proteomes" id="UP000761423"/>
    </source>
</evidence>
<name>A0ABX0IFK8_9FLAO</name>
<dbReference type="CDD" id="cd06170">
    <property type="entry name" value="LuxR_C_like"/>
    <property type="match status" value="1"/>
</dbReference>
<keyword evidence="2" id="KW-0238">DNA-binding</keyword>
<comment type="caution">
    <text evidence="6">The sequence shown here is derived from an EMBL/GenBank/DDBJ whole genome shotgun (WGS) entry which is preliminary data.</text>
</comment>
<dbReference type="PRINTS" id="PR00038">
    <property type="entry name" value="HTHLUXR"/>
</dbReference>